<evidence type="ECO:0000256" key="8">
    <source>
        <dbReference type="RuleBase" id="RU003755"/>
    </source>
</evidence>
<dbReference type="EMBL" id="ACEN01000097">
    <property type="protein sequence ID" value="EEG32781.1"/>
    <property type="molecule type" value="Genomic_DNA"/>
</dbReference>
<dbReference type="PROSITE" id="PS01023">
    <property type="entry name" value="PTR2_2"/>
    <property type="match status" value="1"/>
</dbReference>
<dbReference type="Proteomes" id="UP000004457">
    <property type="component" value="Unassembled WGS sequence"/>
</dbReference>
<dbReference type="AlphaFoldDB" id="C0EQ26"/>
<dbReference type="SUPFAM" id="SSF103473">
    <property type="entry name" value="MFS general substrate transporter"/>
    <property type="match status" value="1"/>
</dbReference>
<keyword evidence="12" id="KW-1185">Reference proteome</keyword>
<feature type="transmembrane region" description="Helical" evidence="9">
    <location>
        <begin position="272"/>
        <end position="291"/>
    </location>
</feature>
<dbReference type="InterPro" id="IPR050171">
    <property type="entry name" value="MFS_Transporters"/>
</dbReference>
<feature type="transmembrane region" description="Helical" evidence="9">
    <location>
        <begin position="169"/>
        <end position="197"/>
    </location>
</feature>
<feature type="domain" description="Major facilitator superfamily (MFS) profile" evidence="10">
    <location>
        <begin position="1"/>
        <end position="365"/>
    </location>
</feature>
<dbReference type="GO" id="GO:0005886">
    <property type="term" value="C:plasma membrane"/>
    <property type="evidence" value="ECO:0007669"/>
    <property type="project" value="UniProtKB-SubCell"/>
</dbReference>
<dbReference type="PROSITE" id="PS50850">
    <property type="entry name" value="MFS"/>
    <property type="match status" value="1"/>
</dbReference>
<dbReference type="GO" id="GO:0006857">
    <property type="term" value="P:oligopeptide transport"/>
    <property type="evidence" value="ECO:0007669"/>
    <property type="project" value="InterPro"/>
</dbReference>
<dbReference type="InterPro" id="IPR020846">
    <property type="entry name" value="MFS_dom"/>
</dbReference>
<sequence>MGLLLGLVFIALGSGGVKSSAGSMVGSLYERDDLRELRDAGFSIFYISINIGGFLGPLLTGILQDRMGFHYGFGAAAVGMAFGLLWYSRGRKNLPHTPAPNPLRPEKVQTAIAVGVLLVLVLGSVIASGALNLENFSRWLLGVVIITVIAYFARLLGSSQVEAANKRYIMAYIPLFLTICMFWAVWFQVYTVATVYFDETVDRTFFGFTVPVSWKDSIQAMWVVLFSGVMAAVWTKMGKRQPKTPLKFALAMLVTGVSYLCFIPYISSETPMPIIVFMLVLLAITIGELMLSPISLSFSTKIAPSMFKTQMVALNFLALSIGFTLGGVLFKDYYNAQSPLDFYWMLAIIGAVTCGILLVLAPVLNRMLKGID</sequence>
<evidence type="ECO:0000259" key="10">
    <source>
        <dbReference type="PROSITE" id="PS50850"/>
    </source>
</evidence>
<name>C0EQ26_NEIFL</name>
<keyword evidence="5" id="KW-0571">Peptide transport</keyword>
<evidence type="ECO:0000256" key="5">
    <source>
        <dbReference type="ARBA" id="ARBA00022856"/>
    </source>
</evidence>
<comment type="subcellular location">
    <subcellularLocation>
        <location evidence="1">Cell membrane</location>
        <topology evidence="1">Multi-pass membrane protein</topology>
    </subcellularLocation>
    <subcellularLocation>
        <location evidence="8">Membrane</location>
        <topology evidence="8">Multi-pass membrane protein</topology>
    </subcellularLocation>
</comment>
<evidence type="ECO:0000313" key="12">
    <source>
        <dbReference type="Proteomes" id="UP000004457"/>
    </source>
</evidence>
<dbReference type="InterPro" id="IPR005279">
    <property type="entry name" value="Dipep/tripep_permease"/>
</dbReference>
<reference evidence="11 12" key="1">
    <citation type="submission" date="2009-01" db="EMBL/GenBank/DDBJ databases">
        <authorList>
            <person name="Fulton L."/>
            <person name="Clifton S."/>
            <person name="Chinwalla A.T."/>
            <person name="Mitreva M."/>
            <person name="Sodergren E."/>
            <person name="Weinstock G."/>
            <person name="Clifton S."/>
            <person name="Dooling D.J."/>
            <person name="Fulton B."/>
            <person name="Minx P."/>
            <person name="Pepin K.H."/>
            <person name="Johnson M."/>
            <person name="Bhonagiri V."/>
            <person name="Nash W.E."/>
            <person name="Mardis E.R."/>
            <person name="Wilson R.K."/>
        </authorList>
    </citation>
    <scope>NUCLEOTIDE SEQUENCE [LARGE SCALE GENOMIC DNA]</scope>
    <source>
        <strain evidence="11 12">NRL30031/H210</strain>
    </source>
</reference>
<dbReference type="Pfam" id="PF00854">
    <property type="entry name" value="PTR2"/>
    <property type="match status" value="1"/>
</dbReference>
<evidence type="ECO:0000256" key="6">
    <source>
        <dbReference type="ARBA" id="ARBA00022989"/>
    </source>
</evidence>
<feature type="transmembrane region" description="Helical" evidence="9">
    <location>
        <begin position="312"/>
        <end position="330"/>
    </location>
</feature>
<dbReference type="PANTHER" id="PTHR23517">
    <property type="entry name" value="RESISTANCE PROTEIN MDTM, PUTATIVE-RELATED-RELATED"/>
    <property type="match status" value="1"/>
</dbReference>
<dbReference type="eggNOG" id="COG3104">
    <property type="taxonomic scope" value="Bacteria"/>
</dbReference>
<dbReference type="InterPro" id="IPR000109">
    <property type="entry name" value="POT_fam"/>
</dbReference>
<keyword evidence="2 8" id="KW-0813">Transport</keyword>
<protein>
    <submittedName>
        <fullName evidence="11">Amino acid/peptide transporter</fullName>
    </submittedName>
</protein>
<keyword evidence="6 9" id="KW-1133">Transmembrane helix</keyword>
<evidence type="ECO:0000313" key="11">
    <source>
        <dbReference type="EMBL" id="EEG32781.1"/>
    </source>
</evidence>
<dbReference type="InterPro" id="IPR018456">
    <property type="entry name" value="PTR2_symporter_CS"/>
</dbReference>
<keyword evidence="3" id="KW-1003">Cell membrane</keyword>
<evidence type="ECO:0000256" key="7">
    <source>
        <dbReference type="ARBA" id="ARBA00023136"/>
    </source>
</evidence>
<proteinExistence type="inferred from homology"/>
<evidence type="ECO:0000256" key="9">
    <source>
        <dbReference type="SAM" id="Phobius"/>
    </source>
</evidence>
<accession>C0EQ26</accession>
<evidence type="ECO:0000256" key="2">
    <source>
        <dbReference type="ARBA" id="ARBA00022448"/>
    </source>
</evidence>
<dbReference type="PANTHER" id="PTHR23517:SF15">
    <property type="entry name" value="PROTON-DEPENDENT OLIGOPEPTIDE FAMILY TRANSPORT PROTEIN"/>
    <property type="match status" value="1"/>
</dbReference>
<feature type="transmembrane region" description="Helical" evidence="9">
    <location>
        <begin position="136"/>
        <end position="157"/>
    </location>
</feature>
<feature type="transmembrane region" description="Helical" evidence="9">
    <location>
        <begin position="246"/>
        <end position="266"/>
    </location>
</feature>
<feature type="transmembrane region" description="Helical" evidence="9">
    <location>
        <begin position="108"/>
        <end position="130"/>
    </location>
</feature>
<keyword evidence="4 8" id="KW-0812">Transmembrane</keyword>
<organism evidence="11 12">
    <name type="scientific">Neisseria flavescens NRL30031/H210</name>
    <dbReference type="NCBI Taxonomy" id="546264"/>
    <lineage>
        <taxon>Bacteria</taxon>
        <taxon>Pseudomonadati</taxon>
        <taxon>Pseudomonadota</taxon>
        <taxon>Betaproteobacteria</taxon>
        <taxon>Neisseriales</taxon>
        <taxon>Neisseriaceae</taxon>
        <taxon>Neisseria</taxon>
    </lineage>
</organism>
<comment type="similarity">
    <text evidence="8">Belongs to the major facilitator superfamily. Proton-dependent oligopeptide transporter (POT/PTR) (TC 2.A.17) family.</text>
</comment>
<keyword evidence="5" id="KW-0653">Protein transport</keyword>
<evidence type="ECO:0000256" key="4">
    <source>
        <dbReference type="ARBA" id="ARBA00022692"/>
    </source>
</evidence>
<feature type="transmembrane region" description="Helical" evidence="9">
    <location>
        <begin position="68"/>
        <end position="87"/>
    </location>
</feature>
<feature type="transmembrane region" description="Helical" evidence="9">
    <location>
        <begin position="217"/>
        <end position="234"/>
    </location>
</feature>
<feature type="transmembrane region" description="Helical" evidence="9">
    <location>
        <begin position="342"/>
        <end position="364"/>
    </location>
</feature>
<dbReference type="InterPro" id="IPR036259">
    <property type="entry name" value="MFS_trans_sf"/>
</dbReference>
<comment type="caution">
    <text evidence="11">The sequence shown here is derived from an EMBL/GenBank/DDBJ whole genome shotgun (WGS) entry which is preliminary data.</text>
</comment>
<dbReference type="NCBIfam" id="TIGR00924">
    <property type="entry name" value="yjdL_sub1_fam"/>
    <property type="match status" value="1"/>
</dbReference>
<dbReference type="GO" id="GO:1904680">
    <property type="term" value="F:peptide transmembrane transporter activity"/>
    <property type="evidence" value="ECO:0007669"/>
    <property type="project" value="InterPro"/>
</dbReference>
<evidence type="ECO:0000256" key="1">
    <source>
        <dbReference type="ARBA" id="ARBA00004651"/>
    </source>
</evidence>
<evidence type="ECO:0000256" key="3">
    <source>
        <dbReference type="ARBA" id="ARBA00022475"/>
    </source>
</evidence>
<gene>
    <name evidence="11" type="ORF">NEIFLAOT_02067</name>
</gene>
<keyword evidence="7 9" id="KW-0472">Membrane</keyword>
<dbReference type="Gene3D" id="1.20.1250.20">
    <property type="entry name" value="MFS general substrate transporter like domains"/>
    <property type="match status" value="1"/>
</dbReference>